<dbReference type="Pfam" id="PF14195">
    <property type="entry name" value="DUF4316"/>
    <property type="match status" value="1"/>
</dbReference>
<evidence type="ECO:0000313" key="5">
    <source>
        <dbReference type="EMBL" id="CUP85015.1"/>
    </source>
</evidence>
<name>A0A174RPD1_9FIRM</name>
<dbReference type="InterPro" id="IPR025923">
    <property type="entry name" value="YodL-like_dom"/>
</dbReference>
<organism evidence="5 6">
    <name type="scientific">Enterocloster clostridioformis</name>
    <dbReference type="NCBI Taxonomy" id="1531"/>
    <lineage>
        <taxon>Bacteria</taxon>
        <taxon>Bacillati</taxon>
        <taxon>Bacillota</taxon>
        <taxon>Clostridia</taxon>
        <taxon>Lachnospirales</taxon>
        <taxon>Lachnospiraceae</taxon>
        <taxon>Enterocloster</taxon>
    </lineage>
</organism>
<accession>A0A174RPD1</accession>
<gene>
    <name evidence="5" type="ORF">ERS852480_04231</name>
</gene>
<dbReference type="EMBL" id="CZAB01000056">
    <property type="protein sequence ID" value="CUP85015.1"/>
    <property type="molecule type" value="Genomic_DNA"/>
</dbReference>
<dbReference type="Pfam" id="PF14191">
    <property type="entry name" value="YodL"/>
    <property type="match status" value="1"/>
</dbReference>
<feature type="region of interest" description="Disordered" evidence="1">
    <location>
        <begin position="369"/>
        <end position="403"/>
    </location>
</feature>
<evidence type="ECO:0000256" key="1">
    <source>
        <dbReference type="SAM" id="MobiDB-lite"/>
    </source>
</evidence>
<dbReference type="InterPro" id="IPR025465">
    <property type="entry name" value="DUF4316"/>
</dbReference>
<proteinExistence type="predicted"/>
<dbReference type="InterPro" id="IPR013610">
    <property type="entry name" value="ArdC_N"/>
</dbReference>
<feature type="region of interest" description="Disordered" evidence="1">
    <location>
        <begin position="714"/>
        <end position="749"/>
    </location>
</feature>
<reference evidence="5 6" key="1">
    <citation type="submission" date="2015-09" db="EMBL/GenBank/DDBJ databases">
        <authorList>
            <consortium name="Pathogen Informatics"/>
        </authorList>
    </citation>
    <scope>NUCLEOTIDE SEQUENCE [LARGE SCALE GENOMIC DNA]</scope>
    <source>
        <strain evidence="5 6">2789STDY5834865</strain>
    </source>
</reference>
<protein>
    <submittedName>
        <fullName evidence="5">DNA primase (Bacterial type)</fullName>
    </submittedName>
</protein>
<feature type="domain" description="DUF4316" evidence="4">
    <location>
        <begin position="661"/>
        <end position="710"/>
    </location>
</feature>
<dbReference type="Pfam" id="PF08401">
    <property type="entry name" value="ArdcN"/>
    <property type="match status" value="1"/>
</dbReference>
<feature type="domain" description="YodL-like" evidence="3">
    <location>
        <begin position="557"/>
        <end position="658"/>
    </location>
</feature>
<evidence type="ECO:0000259" key="4">
    <source>
        <dbReference type="Pfam" id="PF14195"/>
    </source>
</evidence>
<dbReference type="AlphaFoldDB" id="A0A174RPD1"/>
<dbReference type="GO" id="GO:0003697">
    <property type="term" value="F:single-stranded DNA binding"/>
    <property type="evidence" value="ECO:0007669"/>
    <property type="project" value="InterPro"/>
</dbReference>
<feature type="compositionally biased region" description="Polar residues" evidence="1">
    <location>
        <begin position="392"/>
        <end position="401"/>
    </location>
</feature>
<feature type="compositionally biased region" description="Basic and acidic residues" evidence="1">
    <location>
        <begin position="714"/>
        <end position="724"/>
    </location>
</feature>
<sequence>MADQKQSNRERLREITEGIEQGIKDLFQSDKYMQYLRVMSRFHHYSVNNVMLIHMQKPDATQVAGFNKWRDQFGRHVKRDEKGIKIIAPTPYKKKVEEIKRDPDTKAPILDKDGKAIVEEKEVQIPMFKVVSVFDVSQTEGKPLPQLASDLTGNVQHYEIFMEALRRSSPVPMEMEPMAANMDGYFDTENQRIAIRTGMSEIQTISAAIHEITHAKLHNPEKTEAVPSWKVIMVSDGGTRHDYSMGFETEAAAEAFAVDTGWRYVDENRFEWRLEVEEDTSAVQAAVKSRNTEEVEAESVSYAVCQYYGIQTGENSFGYIASWSKGKELPELRASLETINKTASGLITDIDRHFAEICKERGINLTAETSTQEQAQVQDNAELSKPAAEPQPASQQIQSEVAQWEDDHVQDISASVQTVKAPVEQETPSPENQVPPASMLPDAPEQVLDEYPMPDEVLQASDLEACGYMDGDMLPLSKERALELYDMDLTVYAIVSGGSAEMLFDQEEFETQAPGTVFAVSREEWEQSPMFHEKIIERQQHQEEREAAFLTHTGDCFALYQVCREDPNNVRFMNMDWMQSHGLAIERGNYDLIYTGQLTEKGTTEQKLEMLYETFNLHHPADYHSPSLSVSDIVAVKQNGVVSCHYCDSVGFQELPSFLPPDNPLKNAEMAVEDDYGMIDGIINNGPRQTVAELEQQARSGQPISLMDLAEAVHQENREKKKSVMEQLHSQPKQGHKKTAPKKSAEREI</sequence>
<feature type="domain" description="N-terminal" evidence="2">
    <location>
        <begin position="12"/>
        <end position="134"/>
    </location>
</feature>
<evidence type="ECO:0000313" key="6">
    <source>
        <dbReference type="Proteomes" id="UP000095512"/>
    </source>
</evidence>
<evidence type="ECO:0000259" key="3">
    <source>
        <dbReference type="Pfam" id="PF14191"/>
    </source>
</evidence>
<evidence type="ECO:0000259" key="2">
    <source>
        <dbReference type="Pfam" id="PF08401"/>
    </source>
</evidence>
<feature type="compositionally biased region" description="Polar residues" evidence="1">
    <location>
        <begin position="369"/>
        <end position="381"/>
    </location>
</feature>
<dbReference type="Proteomes" id="UP000095512">
    <property type="component" value="Unassembled WGS sequence"/>
</dbReference>
<feature type="region of interest" description="Disordered" evidence="1">
    <location>
        <begin position="418"/>
        <end position="442"/>
    </location>
</feature>